<proteinExistence type="predicted"/>
<dbReference type="Proteomes" id="UP000307720">
    <property type="component" value="Unassembled WGS sequence"/>
</dbReference>
<organism evidence="1 2">
    <name type="scientific">Hominisplanchenecus murintestinalis</name>
    <dbReference type="NCBI Taxonomy" id="2941517"/>
    <lineage>
        <taxon>Bacteria</taxon>
        <taxon>Bacillati</taxon>
        <taxon>Bacillota</taxon>
        <taxon>Clostridia</taxon>
        <taxon>Lachnospirales</taxon>
        <taxon>Lachnospiraceae</taxon>
        <taxon>Hominisplanchenecus</taxon>
    </lineage>
</organism>
<evidence type="ECO:0000313" key="1">
    <source>
        <dbReference type="EMBL" id="TGX98991.1"/>
    </source>
</evidence>
<evidence type="ECO:0000313" key="2">
    <source>
        <dbReference type="Proteomes" id="UP000307720"/>
    </source>
</evidence>
<protein>
    <submittedName>
        <fullName evidence="1">Cobalamin biosynthesis protein CbiG</fullName>
    </submittedName>
</protein>
<reference evidence="1" key="1">
    <citation type="submission" date="2019-04" db="EMBL/GenBank/DDBJ databases">
        <title>Microbes associate with the intestines of laboratory mice.</title>
        <authorList>
            <person name="Navarre W."/>
            <person name="Wong E."/>
            <person name="Huang K."/>
            <person name="Tropini C."/>
            <person name="Ng K."/>
            <person name="Yu B."/>
        </authorList>
    </citation>
    <scope>NUCLEOTIDE SEQUENCE</scope>
    <source>
        <strain evidence="1">NM72_1-8</strain>
    </source>
</reference>
<dbReference type="EMBL" id="SRZB01000011">
    <property type="protein sequence ID" value="TGX98991.1"/>
    <property type="molecule type" value="Genomic_DNA"/>
</dbReference>
<keyword evidence="2" id="KW-1185">Reference proteome</keyword>
<comment type="caution">
    <text evidence="1">The sequence shown here is derived from an EMBL/GenBank/DDBJ whole genome shotgun (WGS) entry which is preliminary data.</text>
</comment>
<name>A0AC61QZY0_9FIRM</name>
<accession>A0AC61QZY0</accession>
<gene>
    <name evidence="1" type="ORF">E5357_06975</name>
</gene>
<sequence length="398" mass="43566">MKISIISFSRTGCCLGERICGDLQERFYEVKSYRKSKYVKEMPEESECREKVQNPAEESVCRTEVQNSSEEPTCQKSVKDLGNVETCSEPVTESVREWTGKRFADSDAIVFVGACGIAVRSIAPFVKSKKTDPAVVVVDEKGNYAISLLSGHLGGANELAWEIAELVGAEPVVTTATDLNRKFAVDVFAKKNGCRISDMKLAKEVSAALLAGEEVGFGTDFFCEGELPRGLCLCKAQEEKPELGIFVTLNDRERLFTNTLYLVPEIITVGVGCKKGTPKETVENVIRRACEEISVSPAAVAQVASIDLKKEEKGVLEYCRERNLPFLTYTAEELRQAEGTFTASGFVEKVTGVDNVCERAAVLGSSTDGKAGRLIGRKYARDGVTAALAVKDWRVEFE</sequence>